<dbReference type="Gene3D" id="3.30.450.20">
    <property type="entry name" value="PAS domain"/>
    <property type="match status" value="1"/>
</dbReference>
<dbReference type="Proteomes" id="UP000005744">
    <property type="component" value="Unassembled WGS sequence"/>
</dbReference>
<dbReference type="EC" id="3.1.4.52" evidence="1"/>
<dbReference type="SMART" id="SM00091">
    <property type="entry name" value="PAS"/>
    <property type="match status" value="1"/>
</dbReference>
<dbReference type="Gene3D" id="3.30.70.270">
    <property type="match status" value="1"/>
</dbReference>
<accession>I3CH07</accession>
<feature type="domain" description="PAC" evidence="5">
    <location>
        <begin position="211"/>
        <end position="263"/>
    </location>
</feature>
<dbReference type="PROSITE" id="PS50113">
    <property type="entry name" value="PAC"/>
    <property type="match status" value="1"/>
</dbReference>
<keyword evidence="3" id="KW-0175">Coiled coil</keyword>
<evidence type="ECO:0000259" key="5">
    <source>
        <dbReference type="PROSITE" id="PS50113"/>
    </source>
</evidence>
<dbReference type="CDD" id="cd01948">
    <property type="entry name" value="EAL"/>
    <property type="match status" value="1"/>
</dbReference>
<dbReference type="OrthoDB" id="9813913at2"/>
<dbReference type="NCBIfam" id="TIGR00229">
    <property type="entry name" value="sensory_box"/>
    <property type="match status" value="1"/>
</dbReference>
<dbReference type="SUPFAM" id="SSF55073">
    <property type="entry name" value="Nucleotide cyclase"/>
    <property type="match status" value="1"/>
</dbReference>
<dbReference type="RefSeq" id="WP_002686154.1">
    <property type="nucleotide sequence ID" value="NZ_JH600070.1"/>
</dbReference>
<dbReference type="Pfam" id="PF00990">
    <property type="entry name" value="GGDEF"/>
    <property type="match status" value="1"/>
</dbReference>
<dbReference type="SMART" id="SM00052">
    <property type="entry name" value="EAL"/>
    <property type="match status" value="1"/>
</dbReference>
<dbReference type="GO" id="GO:0071111">
    <property type="term" value="F:cyclic-guanylate-specific phosphodiesterase activity"/>
    <property type="evidence" value="ECO:0007669"/>
    <property type="project" value="UniProtKB-EC"/>
</dbReference>
<keyword evidence="2" id="KW-0973">c-di-GMP</keyword>
<dbReference type="SMART" id="SM00267">
    <property type="entry name" value="GGDEF"/>
    <property type="match status" value="1"/>
</dbReference>
<dbReference type="InterPro" id="IPR001610">
    <property type="entry name" value="PAC"/>
</dbReference>
<feature type="domain" description="EAL" evidence="6">
    <location>
        <begin position="442"/>
        <end position="695"/>
    </location>
</feature>
<dbReference type="FunFam" id="3.20.20.450:FF:000001">
    <property type="entry name" value="Cyclic di-GMP phosphodiesterase yahA"/>
    <property type="match status" value="1"/>
</dbReference>
<dbReference type="EMBL" id="JH600070">
    <property type="protein sequence ID" value="EIJ42900.1"/>
    <property type="molecule type" value="Genomic_DNA"/>
</dbReference>
<dbReference type="InterPro" id="IPR000160">
    <property type="entry name" value="GGDEF_dom"/>
</dbReference>
<dbReference type="PROSITE" id="PS50112">
    <property type="entry name" value="PAS"/>
    <property type="match status" value="1"/>
</dbReference>
<dbReference type="NCBIfam" id="TIGR00254">
    <property type="entry name" value="GGDEF"/>
    <property type="match status" value="1"/>
</dbReference>
<dbReference type="PANTHER" id="PTHR44757">
    <property type="entry name" value="DIGUANYLATE CYCLASE DGCP"/>
    <property type="match status" value="1"/>
</dbReference>
<dbReference type="InterPro" id="IPR052155">
    <property type="entry name" value="Biofilm_reg_signaling"/>
</dbReference>
<dbReference type="Pfam" id="PF00563">
    <property type="entry name" value="EAL"/>
    <property type="match status" value="1"/>
</dbReference>
<feature type="domain" description="GGDEF" evidence="7">
    <location>
        <begin position="295"/>
        <end position="433"/>
    </location>
</feature>
<evidence type="ECO:0000256" key="1">
    <source>
        <dbReference type="ARBA" id="ARBA00012282"/>
    </source>
</evidence>
<dbReference type="SUPFAM" id="SSF141868">
    <property type="entry name" value="EAL domain-like"/>
    <property type="match status" value="1"/>
</dbReference>
<reference evidence="8 9" key="1">
    <citation type="submission" date="2011-11" db="EMBL/GenBank/DDBJ databases">
        <title>Improved High-Quality Draft sequence of Beggiatoa alba B18lD.</title>
        <authorList>
            <consortium name="US DOE Joint Genome Institute"/>
            <person name="Lucas S."/>
            <person name="Han J."/>
            <person name="Lapidus A."/>
            <person name="Cheng J.-F."/>
            <person name="Goodwin L."/>
            <person name="Pitluck S."/>
            <person name="Peters L."/>
            <person name="Mikhailova N."/>
            <person name="Held B."/>
            <person name="Detter J.C."/>
            <person name="Han C."/>
            <person name="Tapia R."/>
            <person name="Land M."/>
            <person name="Hauser L."/>
            <person name="Kyrpides N."/>
            <person name="Ivanova N."/>
            <person name="Pagani I."/>
            <person name="Samuel K."/>
            <person name="Teske A."/>
            <person name="Mueller J."/>
            <person name="Woyke T."/>
        </authorList>
    </citation>
    <scope>NUCLEOTIDE SEQUENCE [LARGE SCALE GENOMIC DNA]</scope>
    <source>
        <strain evidence="8 9">B18LD</strain>
    </source>
</reference>
<evidence type="ECO:0000259" key="4">
    <source>
        <dbReference type="PROSITE" id="PS50112"/>
    </source>
</evidence>
<dbReference type="SUPFAM" id="SSF55785">
    <property type="entry name" value="PYP-like sensor domain (PAS domain)"/>
    <property type="match status" value="1"/>
</dbReference>
<dbReference type="InterPro" id="IPR029787">
    <property type="entry name" value="Nucleotide_cyclase"/>
</dbReference>
<evidence type="ECO:0000313" key="8">
    <source>
        <dbReference type="EMBL" id="EIJ42900.1"/>
    </source>
</evidence>
<dbReference type="STRING" id="395493.BegalDRAFT_2034"/>
<evidence type="ECO:0000313" key="9">
    <source>
        <dbReference type="Proteomes" id="UP000005744"/>
    </source>
</evidence>
<feature type="coiled-coil region" evidence="3">
    <location>
        <begin position="51"/>
        <end position="138"/>
    </location>
</feature>
<organism evidence="8 9">
    <name type="scientific">Beggiatoa alba B18LD</name>
    <dbReference type="NCBI Taxonomy" id="395493"/>
    <lineage>
        <taxon>Bacteria</taxon>
        <taxon>Pseudomonadati</taxon>
        <taxon>Pseudomonadota</taxon>
        <taxon>Gammaproteobacteria</taxon>
        <taxon>Thiotrichales</taxon>
        <taxon>Thiotrichaceae</taxon>
        <taxon>Beggiatoa</taxon>
    </lineage>
</organism>
<dbReference type="InterPro" id="IPR035965">
    <property type="entry name" value="PAS-like_dom_sf"/>
</dbReference>
<evidence type="ECO:0000259" key="6">
    <source>
        <dbReference type="PROSITE" id="PS50883"/>
    </source>
</evidence>
<dbReference type="PROSITE" id="PS50883">
    <property type="entry name" value="EAL"/>
    <property type="match status" value="1"/>
</dbReference>
<dbReference type="PROSITE" id="PS50887">
    <property type="entry name" value="GGDEF"/>
    <property type="match status" value="1"/>
</dbReference>
<dbReference type="InterPro" id="IPR001633">
    <property type="entry name" value="EAL_dom"/>
</dbReference>
<dbReference type="InterPro" id="IPR000014">
    <property type="entry name" value="PAS"/>
</dbReference>
<proteinExistence type="predicted"/>
<dbReference type="HOGENOM" id="CLU_000445_70_20_6"/>
<dbReference type="eggNOG" id="COG5001">
    <property type="taxonomic scope" value="Bacteria"/>
</dbReference>
<evidence type="ECO:0000256" key="3">
    <source>
        <dbReference type="SAM" id="Coils"/>
    </source>
</evidence>
<name>I3CH07_9GAMM</name>
<feature type="domain" description="PAS" evidence="4">
    <location>
        <begin position="138"/>
        <end position="184"/>
    </location>
</feature>
<evidence type="ECO:0000256" key="2">
    <source>
        <dbReference type="ARBA" id="ARBA00022636"/>
    </source>
</evidence>
<dbReference type="InterPro" id="IPR035919">
    <property type="entry name" value="EAL_sf"/>
</dbReference>
<dbReference type="PANTHER" id="PTHR44757:SF2">
    <property type="entry name" value="BIOFILM ARCHITECTURE MAINTENANCE PROTEIN MBAA"/>
    <property type="match status" value="1"/>
</dbReference>
<keyword evidence="9" id="KW-1185">Reference proteome</keyword>
<dbReference type="CDD" id="cd01949">
    <property type="entry name" value="GGDEF"/>
    <property type="match status" value="1"/>
</dbReference>
<dbReference type="CDD" id="cd00130">
    <property type="entry name" value="PAS"/>
    <property type="match status" value="1"/>
</dbReference>
<dbReference type="Pfam" id="PF13426">
    <property type="entry name" value="PAS_9"/>
    <property type="match status" value="1"/>
</dbReference>
<dbReference type="InterPro" id="IPR043128">
    <property type="entry name" value="Rev_trsase/Diguanyl_cyclase"/>
</dbReference>
<protein>
    <recommendedName>
        <fullName evidence="1">cyclic-guanylate-specific phosphodiesterase</fullName>
        <ecNumber evidence="1">3.1.4.52</ecNumber>
    </recommendedName>
</protein>
<dbReference type="Gene3D" id="3.20.20.450">
    <property type="entry name" value="EAL domain"/>
    <property type="match status" value="1"/>
</dbReference>
<evidence type="ECO:0000259" key="7">
    <source>
        <dbReference type="PROSITE" id="PS50887"/>
    </source>
</evidence>
<dbReference type="SMART" id="SM00086">
    <property type="entry name" value="PAC"/>
    <property type="match status" value="1"/>
</dbReference>
<dbReference type="InterPro" id="IPR000700">
    <property type="entry name" value="PAS-assoc_C"/>
</dbReference>
<dbReference type="AlphaFoldDB" id="I3CH07"/>
<gene>
    <name evidence="8" type="ORF">BegalDRAFT_2034</name>
</gene>
<sequence length="708" mass="80932">MTSSQFFYDPLRVQLLDELKQVYIKLASSEQDKQDLVISLDATTEHGDLLTRELLNKLHEFHQQLECFEQEKQNLYRDKADLEISLATITETTDLFQQELINNRYHLEAEINKRNQKLELQNQQLQKEIQERKKVEAQLHLAASVFQASREGIIITDAHANIISINQAYTDITGYTEAECLGENPRFMTSGKHGNNFYQRMWASILTLGHWSGEIWNRRKSKEVYPAWLSISAVKNEVGEITHFVGIITDNSLQKRSEEKIKQLAYYDALTGLPNRLLFQEHLTQAIKRAQRENHRLALLLINIDGFKDINDALGHPVGDKVLCYTAKYLTHILEPETPMIARLGGDEFTVLIDNLERIQDEIEIAAQIATRILSNLNHAVTIEGHEIFLSTSIGIAIYPQDGTELSTLLKNVDIAKYEAKNKGRNSYRFFTKNDNAEAHKRLTLQNALRYALEREELFLCYQPLLETNTKNIMGVEALIRWQHPSFGMISPAEFIPLAEESGLIIPIGEWVLETACRQSHHWQQQGFTPLLMSVNLSVRQFNQPDLIDRIIKVLQRTDLSPNWLKLEITESLAMNCATKTVQTLKILKSLGIHLAIDDFGTGYSSLSYLKQFNLDILKIDRSFVADISTENDITLVTSIIKMAHGLNMQVVAEGVETEQQFDLLRANGCDYVQGFYFYKPLVEKDITKLLAQQESGQLINVSSASFF</sequence>